<accession>F3CJ63</accession>
<evidence type="ECO:0000313" key="2">
    <source>
        <dbReference type="Proteomes" id="UP000005466"/>
    </source>
</evidence>
<sequence length="31" mass="3674">GWGLIQFSLRVEKNRSTRFIHEADVGVKWML</sequence>
<name>F3CJ63_PSESG</name>
<feature type="non-terminal residue" evidence="1">
    <location>
        <position position="1"/>
    </location>
</feature>
<dbReference type="Proteomes" id="UP000005466">
    <property type="component" value="Unassembled WGS sequence"/>
</dbReference>
<reference evidence="1 2" key="1">
    <citation type="journal article" date="2011" name="PLoS Pathog.">
        <title>Dynamic evolution of pathogenicity revealed by sequencing and comparative genomics of 19 Pseudomonas syringae isolates.</title>
        <authorList>
            <person name="Baltrus D.A."/>
            <person name="Nishimura M.T."/>
            <person name="Romanchuk A."/>
            <person name="Chang J.H."/>
            <person name="Mukhtar M.S."/>
            <person name="Cherkis K."/>
            <person name="Roach J."/>
            <person name="Grant S.R."/>
            <person name="Jones C.D."/>
            <person name="Dangl J.L."/>
        </authorList>
    </citation>
    <scope>NUCLEOTIDE SEQUENCE [LARGE SCALE GENOMIC DNA]</scope>
    <source>
        <strain evidence="2">race 4</strain>
    </source>
</reference>
<proteinExistence type="predicted"/>
<dbReference type="EMBL" id="ADWY01003875">
    <property type="protein sequence ID" value="EGH19305.1"/>
    <property type="molecule type" value="Genomic_DNA"/>
</dbReference>
<protein>
    <submittedName>
        <fullName evidence="1">Uncharacterized protein</fullName>
    </submittedName>
</protein>
<evidence type="ECO:0000313" key="1">
    <source>
        <dbReference type="EMBL" id="EGH19305.1"/>
    </source>
</evidence>
<dbReference type="HOGENOM" id="CLU_3400771_0_0_6"/>
<dbReference type="BioCyc" id="PSYR875330:G11XH-7804-MONOMER"/>
<comment type="caution">
    <text evidence="1">The sequence shown here is derived from an EMBL/GenBank/DDBJ whole genome shotgun (WGS) entry which is preliminary data.</text>
</comment>
<gene>
    <name evidence="1" type="ORF">Pgy4_40687</name>
</gene>
<dbReference type="AlphaFoldDB" id="F3CJ63"/>
<organism evidence="1 2">
    <name type="scientific">Pseudomonas savastanoi pv. glycinea str. race 4</name>
    <dbReference type="NCBI Taxonomy" id="875330"/>
    <lineage>
        <taxon>Bacteria</taxon>
        <taxon>Pseudomonadati</taxon>
        <taxon>Pseudomonadota</taxon>
        <taxon>Gammaproteobacteria</taxon>
        <taxon>Pseudomonadales</taxon>
        <taxon>Pseudomonadaceae</taxon>
        <taxon>Pseudomonas</taxon>
    </lineage>
</organism>